<dbReference type="Proteomes" id="UP000314982">
    <property type="component" value="Unassembled WGS sequence"/>
</dbReference>
<feature type="compositionally biased region" description="Basic residues" evidence="1">
    <location>
        <begin position="892"/>
        <end position="901"/>
    </location>
</feature>
<accession>A0A4W5RT89</accession>
<feature type="region of interest" description="Disordered" evidence="1">
    <location>
        <begin position="361"/>
        <end position="380"/>
    </location>
</feature>
<feature type="region of interest" description="Disordered" evidence="1">
    <location>
        <begin position="467"/>
        <end position="585"/>
    </location>
</feature>
<feature type="compositionally biased region" description="Acidic residues" evidence="1">
    <location>
        <begin position="839"/>
        <end position="848"/>
    </location>
</feature>
<feature type="region of interest" description="Disordered" evidence="1">
    <location>
        <begin position="159"/>
        <end position="192"/>
    </location>
</feature>
<dbReference type="AlphaFoldDB" id="A0A4W5RT89"/>
<reference evidence="3" key="3">
    <citation type="submission" date="2025-09" db="UniProtKB">
        <authorList>
            <consortium name="Ensembl"/>
        </authorList>
    </citation>
    <scope>IDENTIFICATION</scope>
</reference>
<feature type="compositionally biased region" description="Polar residues" evidence="1">
    <location>
        <begin position="736"/>
        <end position="752"/>
    </location>
</feature>
<feature type="compositionally biased region" description="Polar residues" evidence="1">
    <location>
        <begin position="549"/>
        <end position="568"/>
    </location>
</feature>
<dbReference type="STRING" id="62062.ENSHHUP00000089380"/>
<feature type="compositionally biased region" description="Acidic residues" evidence="1">
    <location>
        <begin position="693"/>
        <end position="708"/>
    </location>
</feature>
<sequence>MASSELKMDNVEGTETLNELEASCPPLSNITTPLELSQLTPSQLDISTQSFTPSSNVKEKSRLAQLKAKRRSNVGVRGSPETNSLIRYIAQQRMKTPPTTTQPTQARSFSPRFPSTLKQKMAIFQSIIAVEENENEMVPQQDNHTGGCIKTRDFLSGDGWSCDDGSGGKENKTPVSQPPFPTPPPSKGRCTAVPQGECVEEIGKANTPVLKRTGAILKQQLNNEVAVVQNKDHHPALTVTPGAQPQPQNGTELCGELERTSVSLPPALHTNAVSQPSPLKQICTPTKEEQDQECSFEVHSPSQPLVVHSGPDRTNLSPLFAIPSLLEMNPTDSSGGNVTSTVKRKKQVRFGILLPPELFDKKLPPSTPLRKGGTPGRVPTSAMVSQLRSLLKTPQGTSLTLAQPDFSSPSLTGASPPLTSGPCCGEQITFPSMEDDVDRSLDNAELETQPLDLNSAFQKEDSVCEALPDAAPVPDPALDREPEPDAPATARSRSRKRKQPEEESKPVKKRSLRTAAKSACGRMKNSAKRGFGKKEVNHSLYGKRAYASKNPNLSPITENLSSLSCSPTPQHPHTRRHTAKGDSSLLEDVINSDPITGVVMAAALWQSRRCPAAGGVSPEDTTSAAEPSVGPSEDRQAPVGFTTGRSGTGRAARAGRRRSGPTNTFRTKEQKEPSVIRGGRGKGRKVSVPVDDCLSEEQVDNTDAEQDPTETSQAEVSESSPAKHTVPGDREGEPNAQFTSDPVDTDQCNNTLPDAGRSGESPVRADTTPCLPTHEVNATVASLEQEAVSHVEQRPNKGKQRGEARGPGRSRGRRSSIYARSVVEEREEAQAPQSNGPEAVEESGQEVENDSHRSEMEQGSITEQDFFRDSLLPPWAQEEFSIDDVLQPLPSRGHRSVRRSLRNQSQSSTLEARGSGLAWLPQTSPDSIGAIRRKTRGRRSSIQALLPPPLE</sequence>
<feature type="compositionally biased region" description="Basic and acidic residues" evidence="1">
    <location>
        <begin position="787"/>
        <end position="806"/>
    </location>
</feature>
<name>A0A4W5RT89_9TELE</name>
<protein>
    <recommendedName>
        <fullName evidence="2">PP1-binding domain-containing protein</fullName>
    </recommendedName>
</protein>
<evidence type="ECO:0000313" key="3">
    <source>
        <dbReference type="Ensembl" id="ENSHHUP00000089380.1"/>
    </source>
</evidence>
<feature type="domain" description="PP1-binding" evidence="2">
    <location>
        <begin position="345"/>
        <end position="407"/>
    </location>
</feature>
<evidence type="ECO:0000313" key="4">
    <source>
        <dbReference type="Proteomes" id="UP000314982"/>
    </source>
</evidence>
<dbReference type="Ensembl" id="ENSHHUT00000092154.1">
    <property type="protein sequence ID" value="ENSHHUP00000089380.1"/>
    <property type="gene ID" value="ENSHHUG00000051605.1"/>
</dbReference>
<reference evidence="4" key="1">
    <citation type="submission" date="2018-06" db="EMBL/GenBank/DDBJ databases">
        <title>Genome assembly of Danube salmon.</title>
        <authorList>
            <person name="Macqueen D.J."/>
            <person name="Gundappa M.K."/>
        </authorList>
    </citation>
    <scope>NUCLEOTIDE SEQUENCE [LARGE SCALE GENOMIC DNA]</scope>
</reference>
<feature type="region of interest" description="Disordered" evidence="1">
    <location>
        <begin position="885"/>
        <end position="951"/>
    </location>
</feature>
<organism evidence="3 4">
    <name type="scientific">Hucho hucho</name>
    <name type="common">huchen</name>
    <dbReference type="NCBI Taxonomy" id="62062"/>
    <lineage>
        <taxon>Eukaryota</taxon>
        <taxon>Metazoa</taxon>
        <taxon>Chordata</taxon>
        <taxon>Craniata</taxon>
        <taxon>Vertebrata</taxon>
        <taxon>Euteleostomi</taxon>
        <taxon>Actinopterygii</taxon>
        <taxon>Neopterygii</taxon>
        <taxon>Teleostei</taxon>
        <taxon>Protacanthopterygii</taxon>
        <taxon>Salmoniformes</taxon>
        <taxon>Salmonidae</taxon>
        <taxon>Salmoninae</taxon>
        <taxon>Hucho</taxon>
    </lineage>
</organism>
<feature type="region of interest" description="Disordered" evidence="1">
    <location>
        <begin position="610"/>
        <end position="869"/>
    </location>
</feature>
<feature type="compositionally biased region" description="Low complexity" evidence="1">
    <location>
        <begin position="642"/>
        <end position="652"/>
    </location>
</feature>
<evidence type="ECO:0000256" key="1">
    <source>
        <dbReference type="SAM" id="MobiDB-lite"/>
    </source>
</evidence>
<feature type="region of interest" description="Disordered" evidence="1">
    <location>
        <begin position="398"/>
        <end position="430"/>
    </location>
</feature>
<keyword evidence="4" id="KW-1185">Reference proteome</keyword>
<dbReference type="GeneTree" id="ENSGT00990000204853"/>
<feature type="compositionally biased region" description="Polar residues" evidence="1">
    <location>
        <begin position="398"/>
        <end position="413"/>
    </location>
</feature>
<feature type="compositionally biased region" description="Basic and acidic residues" evidence="1">
    <location>
        <begin position="1"/>
        <end position="10"/>
    </location>
</feature>
<reference evidence="3" key="2">
    <citation type="submission" date="2025-08" db="UniProtKB">
        <authorList>
            <consortium name="Ensembl"/>
        </authorList>
    </citation>
    <scope>IDENTIFICATION</scope>
</reference>
<feature type="compositionally biased region" description="Pro residues" evidence="1">
    <location>
        <begin position="176"/>
        <end position="186"/>
    </location>
</feature>
<dbReference type="InterPro" id="IPR029334">
    <property type="entry name" value="PP1-bd"/>
</dbReference>
<dbReference type="Pfam" id="PF15276">
    <property type="entry name" value="PP1_bind"/>
    <property type="match status" value="1"/>
</dbReference>
<proteinExistence type="predicted"/>
<feature type="region of interest" description="Disordered" evidence="1">
    <location>
        <begin position="1"/>
        <end position="29"/>
    </location>
</feature>
<evidence type="ECO:0000259" key="2">
    <source>
        <dbReference type="Pfam" id="PF15276"/>
    </source>
</evidence>
<feature type="compositionally biased region" description="Polar residues" evidence="1">
    <location>
        <begin position="709"/>
        <end position="722"/>
    </location>
</feature>